<dbReference type="PANTHER" id="PTHR40626">
    <property type="entry name" value="MIP31509P"/>
    <property type="match status" value="1"/>
</dbReference>
<dbReference type="AlphaFoldDB" id="A0A1E4SQR3"/>
<feature type="domain" description="C2H2-type" evidence="9">
    <location>
        <begin position="6"/>
        <end position="33"/>
    </location>
</feature>
<evidence type="ECO:0000256" key="6">
    <source>
        <dbReference type="ARBA" id="ARBA00023242"/>
    </source>
</evidence>
<sequence>MATKKYICAFCARAFTRSEHKQRHERSHTNEKPFHCLHCTSSFVRRDLLQRHCRTVHNFQLSLAQIQQGEDDHRAAAATSSQSPPAPAASAQTASTQTASTHPATHATTHASTHAPTSPHHHPDPKKRKKSDDKPDLTNHDLIHLLSITRKLELVLVLVDASNADYALNDYFLIGYIHLVLAAQDFHVFDRLLKDLFSYLNSFNVNARDKHLHHHPNLFKVGIIYAVVSLGYKANRNRRDASKFLLKSWNLLIKKLIPNYNNDNNVLDQIEILNNLFLLLYIYIEFDYASFDGDEFEDEGTLISDDIILNYLNDISYIILSNLNNMSASNDNIIDGNLNMFWNIYILLSNALKGGPPKFYSFFVHRRVVEDASDDSQPLTLFLVMSQLSKSFISLPPQSEAEAKFLNSIIISTLFNELKLYLSGENFLIFSSRNYLHNSIILINKSINIHNNLTMISTPNDLLFAAPTHPQSLKLFELFKKNVIINSPLKFHELLNNYLFIPAYFYNWQLLTITLQEINMNYPINQFVIDYMSSPNPQTLNVNLTLSNYFNYKSNPVEINNNLSIISFPIIFFTKYLHLNIIDLKSYNILQLNFINTFIIEWFVIMNKIIIMIWNNTELFDDNYILQNLIYLLLDNKNCLSKKLNIQSNGPEEEDFTFNQKWFWVIKLKLDHIFESWMNLVKTPNSTSSVLRNSNNLSILKVNISKYINDLIQREVAKFQEERYTASAAPMNSMYLNYSNSYNVLNNDFDHMMGTGARRANSITLGILGTGNNTSDLINNVSPVMSNSSSSSSASGPVRQGSIGMGKNYNSHAPALATGLGPAPAAEIPVLPPILGKSYGGYEFQGDKIDVKGEAKMVPGVMKRA</sequence>
<dbReference type="SMART" id="SM00355">
    <property type="entry name" value="ZnF_C2H2"/>
    <property type="match status" value="2"/>
</dbReference>
<evidence type="ECO:0000256" key="8">
    <source>
        <dbReference type="SAM" id="MobiDB-lite"/>
    </source>
</evidence>
<keyword evidence="6" id="KW-0539">Nucleus</keyword>
<dbReference type="RefSeq" id="XP_020066975.1">
    <property type="nucleotide sequence ID" value="XM_020208978.1"/>
</dbReference>
<evidence type="ECO:0000256" key="3">
    <source>
        <dbReference type="ARBA" id="ARBA00022737"/>
    </source>
</evidence>
<keyword evidence="3" id="KW-0677">Repeat</keyword>
<evidence type="ECO:0000259" key="9">
    <source>
        <dbReference type="PROSITE" id="PS50157"/>
    </source>
</evidence>
<evidence type="ECO:0000313" key="10">
    <source>
        <dbReference type="EMBL" id="ODV81853.1"/>
    </source>
</evidence>
<dbReference type="EMBL" id="KV453909">
    <property type="protein sequence ID" value="ODV81853.1"/>
    <property type="molecule type" value="Genomic_DNA"/>
</dbReference>
<dbReference type="InterPro" id="IPR013087">
    <property type="entry name" value="Znf_C2H2_type"/>
</dbReference>
<comment type="subcellular location">
    <subcellularLocation>
        <location evidence="1">Nucleus</location>
    </subcellularLocation>
</comment>
<keyword evidence="2" id="KW-0479">Metal-binding</keyword>
<keyword evidence="5" id="KW-0862">Zinc</keyword>
<dbReference type="Proteomes" id="UP000094285">
    <property type="component" value="Unassembled WGS sequence"/>
</dbReference>
<accession>A0A1E4SQR3</accession>
<protein>
    <recommendedName>
        <fullName evidence="9">C2H2-type domain-containing protein</fullName>
    </recommendedName>
</protein>
<dbReference type="PANTHER" id="PTHR40626:SF34">
    <property type="entry name" value="ZINC FINGER PROTEIN YGR067C"/>
    <property type="match status" value="1"/>
</dbReference>
<organism evidence="10 11">
    <name type="scientific">Suhomyces tanzawaensis NRRL Y-17324</name>
    <dbReference type="NCBI Taxonomy" id="984487"/>
    <lineage>
        <taxon>Eukaryota</taxon>
        <taxon>Fungi</taxon>
        <taxon>Dikarya</taxon>
        <taxon>Ascomycota</taxon>
        <taxon>Saccharomycotina</taxon>
        <taxon>Pichiomycetes</taxon>
        <taxon>Debaryomycetaceae</taxon>
        <taxon>Suhomyces</taxon>
    </lineage>
</organism>
<evidence type="ECO:0000313" key="11">
    <source>
        <dbReference type="Proteomes" id="UP000094285"/>
    </source>
</evidence>
<evidence type="ECO:0000256" key="4">
    <source>
        <dbReference type="ARBA" id="ARBA00022771"/>
    </source>
</evidence>
<dbReference type="GO" id="GO:0008270">
    <property type="term" value="F:zinc ion binding"/>
    <property type="evidence" value="ECO:0007669"/>
    <property type="project" value="UniProtKB-KW"/>
</dbReference>
<evidence type="ECO:0000256" key="1">
    <source>
        <dbReference type="ARBA" id="ARBA00004123"/>
    </source>
</evidence>
<dbReference type="InterPro" id="IPR036236">
    <property type="entry name" value="Znf_C2H2_sf"/>
</dbReference>
<reference evidence="11" key="1">
    <citation type="submission" date="2016-05" db="EMBL/GenBank/DDBJ databases">
        <title>Comparative genomics of biotechnologically important yeasts.</title>
        <authorList>
            <consortium name="DOE Joint Genome Institute"/>
            <person name="Riley R."/>
            <person name="Haridas S."/>
            <person name="Wolfe K.H."/>
            <person name="Lopes M.R."/>
            <person name="Hittinger C.T."/>
            <person name="Goker M."/>
            <person name="Salamov A."/>
            <person name="Wisecaver J."/>
            <person name="Long T.M."/>
            <person name="Aerts A.L."/>
            <person name="Barry K."/>
            <person name="Choi C."/>
            <person name="Clum A."/>
            <person name="Coughlan A.Y."/>
            <person name="Deshpande S."/>
            <person name="Douglass A.P."/>
            <person name="Hanson S.J."/>
            <person name="Klenk H.-P."/>
            <person name="Labutti K."/>
            <person name="Lapidus A."/>
            <person name="Lindquist E."/>
            <person name="Lipzen A."/>
            <person name="Meier-Kolthoff J.P."/>
            <person name="Ohm R.A."/>
            <person name="Otillar R.P."/>
            <person name="Pangilinan J."/>
            <person name="Peng Y."/>
            <person name="Rokas A."/>
            <person name="Rosa C.A."/>
            <person name="Scheuner C."/>
            <person name="Sibirny A.A."/>
            <person name="Slot J.C."/>
            <person name="Stielow J.B."/>
            <person name="Sun H."/>
            <person name="Kurtzman C.P."/>
            <person name="Blackwell M."/>
            <person name="Grigoriev I.V."/>
            <person name="Jeffries T.W."/>
        </authorList>
    </citation>
    <scope>NUCLEOTIDE SEQUENCE [LARGE SCALE GENOMIC DNA]</scope>
    <source>
        <strain evidence="11">NRRL Y-17324</strain>
    </source>
</reference>
<dbReference type="PROSITE" id="PS50157">
    <property type="entry name" value="ZINC_FINGER_C2H2_2"/>
    <property type="match status" value="2"/>
</dbReference>
<feature type="region of interest" description="Disordered" evidence="8">
    <location>
        <begin position="784"/>
        <end position="805"/>
    </location>
</feature>
<dbReference type="GeneID" id="30983114"/>
<proteinExistence type="predicted"/>
<dbReference type="GO" id="GO:0005634">
    <property type="term" value="C:nucleus"/>
    <property type="evidence" value="ECO:0007669"/>
    <property type="project" value="UniProtKB-SubCell"/>
</dbReference>
<evidence type="ECO:0000256" key="5">
    <source>
        <dbReference type="ARBA" id="ARBA00022833"/>
    </source>
</evidence>
<evidence type="ECO:0000256" key="7">
    <source>
        <dbReference type="PROSITE-ProRule" id="PRU00042"/>
    </source>
</evidence>
<dbReference type="OrthoDB" id="654211at2759"/>
<gene>
    <name evidence="10" type="ORF">CANTADRAFT_43562</name>
</gene>
<dbReference type="InterPro" id="IPR051059">
    <property type="entry name" value="VerF-like"/>
</dbReference>
<dbReference type="GO" id="GO:0000981">
    <property type="term" value="F:DNA-binding transcription factor activity, RNA polymerase II-specific"/>
    <property type="evidence" value="ECO:0007669"/>
    <property type="project" value="InterPro"/>
</dbReference>
<keyword evidence="11" id="KW-1185">Reference proteome</keyword>
<keyword evidence="4 7" id="KW-0863">Zinc-finger</keyword>
<evidence type="ECO:0000256" key="2">
    <source>
        <dbReference type="ARBA" id="ARBA00022723"/>
    </source>
</evidence>
<dbReference type="GO" id="GO:0000978">
    <property type="term" value="F:RNA polymerase II cis-regulatory region sequence-specific DNA binding"/>
    <property type="evidence" value="ECO:0007669"/>
    <property type="project" value="InterPro"/>
</dbReference>
<dbReference type="PROSITE" id="PS00028">
    <property type="entry name" value="ZINC_FINGER_C2H2_1"/>
    <property type="match status" value="2"/>
</dbReference>
<feature type="domain" description="C2H2-type" evidence="9">
    <location>
        <begin position="34"/>
        <end position="62"/>
    </location>
</feature>
<feature type="compositionally biased region" description="Low complexity" evidence="8">
    <location>
        <begin position="76"/>
        <end position="118"/>
    </location>
</feature>
<feature type="compositionally biased region" description="Low complexity" evidence="8">
    <location>
        <begin position="784"/>
        <end position="798"/>
    </location>
</feature>
<dbReference type="GO" id="GO:0000785">
    <property type="term" value="C:chromatin"/>
    <property type="evidence" value="ECO:0007669"/>
    <property type="project" value="TreeGrafter"/>
</dbReference>
<name>A0A1E4SQR3_9ASCO</name>
<feature type="compositionally biased region" description="Basic residues" evidence="8">
    <location>
        <begin position="119"/>
        <end position="129"/>
    </location>
</feature>
<dbReference type="SUPFAM" id="SSF57667">
    <property type="entry name" value="beta-beta-alpha zinc fingers"/>
    <property type="match status" value="1"/>
</dbReference>
<feature type="region of interest" description="Disordered" evidence="8">
    <location>
        <begin position="70"/>
        <end position="136"/>
    </location>
</feature>
<dbReference type="Gene3D" id="3.30.160.60">
    <property type="entry name" value="Classic Zinc Finger"/>
    <property type="match status" value="2"/>
</dbReference>
<dbReference type="STRING" id="984487.A0A1E4SQR3"/>